<dbReference type="RefSeq" id="WP_378131831.1">
    <property type="nucleotide sequence ID" value="NZ_JBHSMI010000016.1"/>
</dbReference>
<dbReference type="EMBL" id="JBHSMI010000016">
    <property type="protein sequence ID" value="MFC5402931.1"/>
    <property type="molecule type" value="Genomic_DNA"/>
</dbReference>
<evidence type="ECO:0000259" key="7">
    <source>
        <dbReference type="Pfam" id="PF00482"/>
    </source>
</evidence>
<comment type="caution">
    <text evidence="8">The sequence shown here is derived from an EMBL/GenBank/DDBJ whole genome shotgun (WGS) entry which is preliminary data.</text>
</comment>
<feature type="transmembrane region" description="Helical" evidence="6">
    <location>
        <begin position="259"/>
        <end position="282"/>
    </location>
</feature>
<name>A0ABW0HRX4_9BACL</name>
<feature type="transmembrane region" description="Helical" evidence="6">
    <location>
        <begin position="6"/>
        <end position="24"/>
    </location>
</feature>
<keyword evidence="9" id="KW-1185">Reference proteome</keyword>
<dbReference type="Proteomes" id="UP001596113">
    <property type="component" value="Unassembled WGS sequence"/>
</dbReference>
<evidence type="ECO:0000256" key="3">
    <source>
        <dbReference type="ARBA" id="ARBA00022692"/>
    </source>
</evidence>
<evidence type="ECO:0000256" key="2">
    <source>
        <dbReference type="ARBA" id="ARBA00022475"/>
    </source>
</evidence>
<protein>
    <submittedName>
        <fullName evidence="8">Type II secretion system F family protein</fullName>
    </submittedName>
</protein>
<reference evidence="9" key="1">
    <citation type="journal article" date="2019" name="Int. J. Syst. Evol. Microbiol.">
        <title>The Global Catalogue of Microorganisms (GCM) 10K type strain sequencing project: providing services to taxonomists for standard genome sequencing and annotation.</title>
        <authorList>
            <consortium name="The Broad Institute Genomics Platform"/>
            <consortium name="The Broad Institute Genome Sequencing Center for Infectious Disease"/>
            <person name="Wu L."/>
            <person name="Ma J."/>
        </authorList>
    </citation>
    <scope>NUCLEOTIDE SEQUENCE [LARGE SCALE GENOMIC DNA]</scope>
    <source>
        <strain evidence="9">CGMCC 1.18575</strain>
    </source>
</reference>
<evidence type="ECO:0000313" key="9">
    <source>
        <dbReference type="Proteomes" id="UP001596113"/>
    </source>
</evidence>
<evidence type="ECO:0000256" key="1">
    <source>
        <dbReference type="ARBA" id="ARBA00004651"/>
    </source>
</evidence>
<gene>
    <name evidence="8" type="ORF">ACFPOF_09265</name>
</gene>
<sequence>MDSTLVVFILLSLLFVFLAALPLLNRNTQISDRFYSILLAYRNTSAEGKNRGWIFTVNSISPYMNKWLIGRLDRMLRLAGRKSGRTAEETLVIYAASVIPLLLLASQLEHAKTQAMIMALGYPIIQIRRLMTKGSRRQLEAEEATRFLKRQLALNLRQKIPTMDALWMMAKDHPGEFGETFRGYLEQIEDGKPLRQAMKEFRSEYETRSLDDLCFALELSDTKTPEILANQIERQAMDENARVDEFIEKKRDSSKTTMLLIVGLSFVLTIAILVFFASYGFADYFRGGGGFLNW</sequence>
<keyword evidence="5 6" id="KW-0472">Membrane</keyword>
<accession>A0ABW0HRX4</accession>
<organism evidence="8 9">
    <name type="scientific">Cohnella soli</name>
    <dbReference type="NCBI Taxonomy" id="425005"/>
    <lineage>
        <taxon>Bacteria</taxon>
        <taxon>Bacillati</taxon>
        <taxon>Bacillota</taxon>
        <taxon>Bacilli</taxon>
        <taxon>Bacillales</taxon>
        <taxon>Paenibacillaceae</taxon>
        <taxon>Cohnella</taxon>
    </lineage>
</organism>
<proteinExistence type="predicted"/>
<keyword evidence="3 6" id="KW-0812">Transmembrane</keyword>
<dbReference type="Pfam" id="PF00482">
    <property type="entry name" value="T2SSF"/>
    <property type="match status" value="1"/>
</dbReference>
<evidence type="ECO:0000256" key="5">
    <source>
        <dbReference type="ARBA" id="ARBA00023136"/>
    </source>
</evidence>
<evidence type="ECO:0000256" key="6">
    <source>
        <dbReference type="SAM" id="Phobius"/>
    </source>
</evidence>
<comment type="subcellular location">
    <subcellularLocation>
        <location evidence="1">Cell membrane</location>
        <topology evidence="1">Multi-pass membrane protein</topology>
    </subcellularLocation>
</comment>
<evidence type="ECO:0000313" key="8">
    <source>
        <dbReference type="EMBL" id="MFC5402931.1"/>
    </source>
</evidence>
<feature type="domain" description="Type II secretion system protein GspF" evidence="7">
    <location>
        <begin position="150"/>
        <end position="274"/>
    </location>
</feature>
<evidence type="ECO:0000256" key="4">
    <source>
        <dbReference type="ARBA" id="ARBA00022989"/>
    </source>
</evidence>
<keyword evidence="4 6" id="KW-1133">Transmembrane helix</keyword>
<dbReference type="InterPro" id="IPR018076">
    <property type="entry name" value="T2SS_GspF_dom"/>
</dbReference>
<keyword evidence="2" id="KW-1003">Cell membrane</keyword>